<dbReference type="AlphaFoldDB" id="A0A6C0DXI0"/>
<dbReference type="EMBL" id="MN739686">
    <property type="protein sequence ID" value="QHT21162.1"/>
    <property type="molecule type" value="Genomic_DNA"/>
</dbReference>
<sequence>MSINNHKEDSSLKQSSFFKMSNESKYLYNIYKSHEFNKIHNLFDNHNHHDLKRLMYKLYLEFKEHEPYINKINIENSRQVIPIEKARPKITHILETIFSNTRYIDSTIVDYIKNNISKSKMISYENIIHGQTFTFNFITYNKININKLNNCVKAMLLILQVIINISNNNITTHNNKNACNMDGITITIFMTSFAKQFELNSNIILGAKNINSGLTYPCLKIGEIYIYRKHEFFKVFIHEALHSYNVDHLLHNNYNSNSYYQTLINTFNINVNSNSYKNIGLNEAVTEFWTFIIHIFVHSYYNSPNFNKLIGLFEKAYKYESIHSSFQVAKILHANKLNYAQFLTTFKNDGSASYSETSHVLSYIFFKTLLIYNADKVISSNLFNLNMHATNNTHKIDITINPTNNSIINLFIQLRNYSLNNMAFTIINNCCTIYNKYYTNLFKTAKKLTVKREQSFKRYTKKQFSKTKSKKYLLTNLNFMLTNLEC</sequence>
<reference evidence="1" key="1">
    <citation type="journal article" date="2020" name="Nature">
        <title>Giant virus diversity and host interactions through global metagenomics.</title>
        <authorList>
            <person name="Schulz F."/>
            <person name="Roux S."/>
            <person name="Paez-Espino D."/>
            <person name="Jungbluth S."/>
            <person name="Walsh D.A."/>
            <person name="Denef V.J."/>
            <person name="McMahon K.D."/>
            <person name="Konstantinidis K.T."/>
            <person name="Eloe-Fadrosh E.A."/>
            <person name="Kyrpides N.C."/>
            <person name="Woyke T."/>
        </authorList>
    </citation>
    <scope>NUCLEOTIDE SEQUENCE</scope>
    <source>
        <strain evidence="1">GVMAG-M-3300023174-75</strain>
    </source>
</reference>
<organism evidence="1">
    <name type="scientific">viral metagenome</name>
    <dbReference type="NCBI Taxonomy" id="1070528"/>
    <lineage>
        <taxon>unclassified sequences</taxon>
        <taxon>metagenomes</taxon>
        <taxon>organismal metagenomes</taxon>
    </lineage>
</organism>
<protein>
    <submittedName>
        <fullName evidence="1">Uncharacterized protein</fullName>
    </submittedName>
</protein>
<evidence type="ECO:0000313" key="1">
    <source>
        <dbReference type="EMBL" id="QHT21162.1"/>
    </source>
</evidence>
<name>A0A6C0DXI0_9ZZZZ</name>
<proteinExistence type="predicted"/>
<accession>A0A6C0DXI0</accession>